<evidence type="ECO:0000256" key="4">
    <source>
        <dbReference type="ARBA" id="ARBA00022475"/>
    </source>
</evidence>
<dbReference type="PANTHER" id="PTHR30047">
    <property type="entry name" value="HIGH-AFFINITY CHOLINE TRANSPORT PROTEIN-RELATED"/>
    <property type="match status" value="1"/>
</dbReference>
<accession>A0A0M2SF64</accession>
<dbReference type="RefSeq" id="WP_046517391.1">
    <property type="nucleotide sequence ID" value="NZ_LAYZ01000025.1"/>
</dbReference>
<dbReference type="AlphaFoldDB" id="A0A0M2SF64"/>
<evidence type="ECO:0000313" key="9">
    <source>
        <dbReference type="EMBL" id="KKK33359.1"/>
    </source>
</evidence>
<dbReference type="GO" id="GO:0022857">
    <property type="term" value="F:transmembrane transporter activity"/>
    <property type="evidence" value="ECO:0007669"/>
    <property type="project" value="InterPro"/>
</dbReference>
<gene>
    <name evidence="9" type="ORF">WN59_11430</name>
</gene>
<feature type="transmembrane region" description="Helical" evidence="8">
    <location>
        <begin position="55"/>
        <end position="72"/>
    </location>
</feature>
<dbReference type="PATRIC" id="fig|1432562.3.peg.2279"/>
<keyword evidence="4" id="KW-1003">Cell membrane</keyword>
<reference evidence="9 10" key="1">
    <citation type="submission" date="2015-04" db="EMBL/GenBank/DDBJ databases">
        <title>Taxonomic description and genome sequence of Salinicoccus sediminis sp. nov., a novel hyper halotolerant bacterium isolated from marine sediment.</title>
        <authorList>
            <person name="Mathan Kumar R."/>
            <person name="Kaur G."/>
            <person name="Kumar N."/>
            <person name="Kumar A."/>
            <person name="Singh N.K."/>
            <person name="Kaur N."/>
            <person name="Mayilraj S."/>
        </authorList>
    </citation>
    <scope>NUCLEOTIDE SEQUENCE [LARGE SCALE GENOMIC DNA]</scope>
    <source>
        <strain evidence="9 10">SV-16</strain>
    </source>
</reference>
<evidence type="ECO:0000256" key="8">
    <source>
        <dbReference type="SAM" id="Phobius"/>
    </source>
</evidence>
<feature type="transmembrane region" description="Helical" evidence="8">
    <location>
        <begin position="481"/>
        <end position="501"/>
    </location>
</feature>
<dbReference type="Proteomes" id="UP000034287">
    <property type="component" value="Unassembled WGS sequence"/>
</dbReference>
<feature type="transmembrane region" description="Helical" evidence="8">
    <location>
        <begin position="324"/>
        <end position="343"/>
    </location>
</feature>
<feature type="transmembrane region" description="Helical" evidence="8">
    <location>
        <begin position="410"/>
        <end position="433"/>
    </location>
</feature>
<evidence type="ECO:0000256" key="2">
    <source>
        <dbReference type="ARBA" id="ARBA00005658"/>
    </source>
</evidence>
<organism evidence="9 10">
    <name type="scientific">Salinicoccus sediminis</name>
    <dbReference type="NCBI Taxonomy" id="1432562"/>
    <lineage>
        <taxon>Bacteria</taxon>
        <taxon>Bacillati</taxon>
        <taxon>Bacillota</taxon>
        <taxon>Bacilli</taxon>
        <taxon>Bacillales</taxon>
        <taxon>Staphylococcaceae</taxon>
        <taxon>Salinicoccus</taxon>
    </lineage>
</organism>
<comment type="caution">
    <text evidence="9">The sequence shown here is derived from an EMBL/GenBank/DDBJ whole genome shotgun (WGS) entry which is preliminary data.</text>
</comment>
<dbReference type="EMBL" id="LAYZ01000025">
    <property type="protein sequence ID" value="KKK33359.1"/>
    <property type="molecule type" value="Genomic_DNA"/>
</dbReference>
<evidence type="ECO:0000256" key="3">
    <source>
        <dbReference type="ARBA" id="ARBA00022448"/>
    </source>
</evidence>
<name>A0A0M2SF64_9STAP</name>
<dbReference type="InterPro" id="IPR000060">
    <property type="entry name" value="BCCT_transptr"/>
</dbReference>
<feature type="transmembrane region" description="Helical" evidence="8">
    <location>
        <begin position="454"/>
        <end position="475"/>
    </location>
</feature>
<dbReference type="OrthoDB" id="9775735at2"/>
<evidence type="ECO:0000313" key="10">
    <source>
        <dbReference type="Proteomes" id="UP000034287"/>
    </source>
</evidence>
<protein>
    <submittedName>
        <fullName evidence="9">Choline transporter</fullName>
    </submittedName>
</protein>
<feature type="transmembrane region" description="Helical" evidence="8">
    <location>
        <begin position="355"/>
        <end position="378"/>
    </location>
</feature>
<evidence type="ECO:0000256" key="5">
    <source>
        <dbReference type="ARBA" id="ARBA00022692"/>
    </source>
</evidence>
<evidence type="ECO:0000256" key="7">
    <source>
        <dbReference type="ARBA" id="ARBA00023136"/>
    </source>
</evidence>
<proteinExistence type="inferred from homology"/>
<dbReference type="PANTHER" id="PTHR30047:SF7">
    <property type="entry name" value="HIGH-AFFINITY CHOLINE TRANSPORT PROTEIN"/>
    <property type="match status" value="1"/>
</dbReference>
<keyword evidence="5 8" id="KW-0812">Transmembrane</keyword>
<feature type="transmembrane region" description="Helical" evidence="8">
    <location>
        <begin position="232"/>
        <end position="253"/>
    </location>
</feature>
<feature type="transmembrane region" description="Helical" evidence="8">
    <location>
        <begin position="195"/>
        <end position="220"/>
    </location>
</feature>
<keyword evidence="6 8" id="KW-1133">Transmembrane helix</keyword>
<feature type="transmembrane region" description="Helical" evidence="8">
    <location>
        <begin position="144"/>
        <end position="166"/>
    </location>
</feature>
<dbReference type="Pfam" id="PF02028">
    <property type="entry name" value="BCCT"/>
    <property type="match status" value="1"/>
</dbReference>
<dbReference type="GO" id="GO:0005886">
    <property type="term" value="C:plasma membrane"/>
    <property type="evidence" value="ECO:0007669"/>
    <property type="project" value="UniProtKB-SubCell"/>
</dbReference>
<keyword evidence="7 8" id="KW-0472">Membrane</keyword>
<keyword evidence="3" id="KW-0813">Transport</keyword>
<keyword evidence="10" id="KW-1185">Reference proteome</keyword>
<comment type="subcellular location">
    <subcellularLocation>
        <location evidence="1">Cell membrane</location>
        <topology evidence="1">Multi-pass membrane protein</topology>
    </subcellularLocation>
</comment>
<feature type="transmembrane region" description="Helical" evidence="8">
    <location>
        <begin position="93"/>
        <end position="110"/>
    </location>
</feature>
<feature type="transmembrane region" description="Helical" evidence="8">
    <location>
        <begin position="265"/>
        <end position="288"/>
    </location>
</feature>
<feature type="transmembrane region" description="Helical" evidence="8">
    <location>
        <begin position="17"/>
        <end position="35"/>
    </location>
</feature>
<evidence type="ECO:0000256" key="1">
    <source>
        <dbReference type="ARBA" id="ARBA00004651"/>
    </source>
</evidence>
<evidence type="ECO:0000256" key="6">
    <source>
        <dbReference type="ARBA" id="ARBA00022989"/>
    </source>
</evidence>
<sequence>MEEKPGRGGLETVDHKIFLPAVIIIVLISIPLALYESESLEILNNIFDQIVAQFGWGYIWYANILLAAGLYLSFSKYGKVVLGAPDEKPQFTLFEYASLLIAMGLGSTIMRTGMVQWTGVADNPPLGVEAGSAEALLWGNSYAMYIWSFQVFSVFVMAAPAMAYIIHVKKRPMMRISEATRVIFGDRFTDGAGGIILDILFLMSILSGAAVTLGLGTPIITTNLAELLNTEVTFTMTMIVTIVWVALFSLSAYRGIEKGIKKLSVFNIYMAAFLALFILAVGPGVFIMDFFTETIGHLLTNYFTFSFYTDSVATEQATFIRNHLVFWMAYNATWAMLHSVFAAKISRGRTIKEMILTYLLAPTAISWIATGILGGVGVNAQLNGGTDVLGMLGDNEAVQLIPNILQTLPLSGLVMALFIIIAMIFLTTTLDSTTFTIATYTSRNDMSRMEPSKFLRIFVAFVITALALILMQIGGLAPLEVVSGIMGIPIIFIQFLTIYAAKKMMDEDEAWKYNIRKPDK</sequence>
<comment type="similarity">
    <text evidence="2">Belongs to the BCCT transporter (TC 2.A.15) family.</text>
</comment>